<keyword evidence="2" id="KW-1133">Transmembrane helix</keyword>
<feature type="transmembrane region" description="Helical" evidence="2">
    <location>
        <begin position="254"/>
        <end position="272"/>
    </location>
</feature>
<reference evidence="3" key="1">
    <citation type="submission" date="2023-03" db="EMBL/GenBank/DDBJ databases">
        <title>Massive genome expansion in bonnet fungi (Mycena s.s.) driven by repeated elements and novel gene families across ecological guilds.</title>
        <authorList>
            <consortium name="Lawrence Berkeley National Laboratory"/>
            <person name="Harder C.B."/>
            <person name="Miyauchi S."/>
            <person name="Viragh M."/>
            <person name="Kuo A."/>
            <person name="Thoen E."/>
            <person name="Andreopoulos B."/>
            <person name="Lu D."/>
            <person name="Skrede I."/>
            <person name="Drula E."/>
            <person name="Henrissat B."/>
            <person name="Morin E."/>
            <person name="Kohler A."/>
            <person name="Barry K."/>
            <person name="LaButti K."/>
            <person name="Morin E."/>
            <person name="Salamov A."/>
            <person name="Lipzen A."/>
            <person name="Mereny Z."/>
            <person name="Hegedus B."/>
            <person name="Baldrian P."/>
            <person name="Stursova M."/>
            <person name="Weitz H."/>
            <person name="Taylor A."/>
            <person name="Grigoriev I.V."/>
            <person name="Nagy L.G."/>
            <person name="Martin F."/>
            <person name="Kauserud H."/>
        </authorList>
    </citation>
    <scope>NUCLEOTIDE SEQUENCE</scope>
    <source>
        <strain evidence="3">CBHHK002</strain>
    </source>
</reference>
<dbReference type="EMBL" id="JARIHO010000021">
    <property type="protein sequence ID" value="KAJ7346330.1"/>
    <property type="molecule type" value="Genomic_DNA"/>
</dbReference>
<accession>A0AAD6ZZ68</accession>
<protein>
    <submittedName>
        <fullName evidence="3">Uncharacterized protein</fullName>
    </submittedName>
</protein>
<proteinExistence type="predicted"/>
<evidence type="ECO:0000313" key="4">
    <source>
        <dbReference type="Proteomes" id="UP001218218"/>
    </source>
</evidence>
<feature type="region of interest" description="Disordered" evidence="1">
    <location>
        <begin position="41"/>
        <end position="60"/>
    </location>
</feature>
<keyword evidence="2" id="KW-0812">Transmembrane</keyword>
<name>A0AAD6ZZ68_9AGAR</name>
<keyword evidence="2" id="KW-0472">Membrane</keyword>
<evidence type="ECO:0000256" key="1">
    <source>
        <dbReference type="SAM" id="MobiDB-lite"/>
    </source>
</evidence>
<dbReference type="AlphaFoldDB" id="A0AAD6ZZ68"/>
<evidence type="ECO:0000256" key="2">
    <source>
        <dbReference type="SAM" id="Phobius"/>
    </source>
</evidence>
<sequence length="316" mass="34624">MLQHYETILHYRVGVVDSATGAILTTLYYVFNGIFPDARLPSTSSSPSGARPTRLPPHPHPAWITRPHIELFIEVLPDEPVTRFHEPEADFPGFPTQAELGAERGLRAGMAKMRKATVQEALDVVRDPALAAPGIEAAHGCPVCETRAGPALADFGVAWARVIDERREVSRGRGGWGSAAVIVFRVDGWIIRPLAALRRGAIVVSVIVVSSRRVGIVGTCSLTSACVGTYPSLASASGLFSRGCLRRDFLSPIFRFHFCVGIWIVLCLVNALRNELNSKCNYIPEAEKWLCGCELHHIIFCINKTDRRFAPVSWSA</sequence>
<comment type="caution">
    <text evidence="3">The sequence shown here is derived from an EMBL/GenBank/DDBJ whole genome shotgun (WGS) entry which is preliminary data.</text>
</comment>
<gene>
    <name evidence="3" type="ORF">DFH08DRAFT_810162</name>
</gene>
<evidence type="ECO:0000313" key="3">
    <source>
        <dbReference type="EMBL" id="KAJ7346330.1"/>
    </source>
</evidence>
<keyword evidence="4" id="KW-1185">Reference proteome</keyword>
<organism evidence="3 4">
    <name type="scientific">Mycena albidolilacea</name>
    <dbReference type="NCBI Taxonomy" id="1033008"/>
    <lineage>
        <taxon>Eukaryota</taxon>
        <taxon>Fungi</taxon>
        <taxon>Dikarya</taxon>
        <taxon>Basidiomycota</taxon>
        <taxon>Agaricomycotina</taxon>
        <taxon>Agaricomycetes</taxon>
        <taxon>Agaricomycetidae</taxon>
        <taxon>Agaricales</taxon>
        <taxon>Marasmiineae</taxon>
        <taxon>Mycenaceae</taxon>
        <taxon>Mycena</taxon>
    </lineage>
</organism>
<dbReference type="Proteomes" id="UP001218218">
    <property type="component" value="Unassembled WGS sequence"/>
</dbReference>